<dbReference type="Proteomes" id="UP000066529">
    <property type="component" value="Chromosome"/>
</dbReference>
<protein>
    <submittedName>
        <fullName evidence="3">Glycosyltransferase</fullName>
    </submittedName>
</protein>
<dbReference type="InterPro" id="IPR001296">
    <property type="entry name" value="Glyco_trans_1"/>
</dbReference>
<feature type="transmembrane region" description="Helical" evidence="1">
    <location>
        <begin position="99"/>
        <end position="122"/>
    </location>
</feature>
<dbReference type="Pfam" id="PF00534">
    <property type="entry name" value="Glycos_transf_1"/>
    <property type="match status" value="1"/>
</dbReference>
<dbReference type="GO" id="GO:0016757">
    <property type="term" value="F:glycosyltransferase activity"/>
    <property type="evidence" value="ECO:0007669"/>
    <property type="project" value="InterPro"/>
</dbReference>
<dbReference type="OrthoDB" id="131038at2157"/>
<organism evidence="3 4">
    <name type="scientific">Methanosarcina thermophila (strain ATCC 43570 / DSM 1825 / OCM 12 / VKM B-1830 / TM-1)</name>
    <dbReference type="NCBI Taxonomy" id="523844"/>
    <lineage>
        <taxon>Archaea</taxon>
        <taxon>Methanobacteriati</taxon>
        <taxon>Methanobacteriota</taxon>
        <taxon>Stenosarchaea group</taxon>
        <taxon>Methanomicrobia</taxon>
        <taxon>Methanosarcinales</taxon>
        <taxon>Methanosarcinaceae</taxon>
        <taxon>Methanosarcina</taxon>
    </lineage>
</organism>
<dbReference type="EMBL" id="CP009501">
    <property type="protein sequence ID" value="AKB14125.1"/>
    <property type="molecule type" value="Genomic_DNA"/>
</dbReference>
<keyword evidence="3" id="KW-0808">Transferase</keyword>
<sequence>MSKNILYVYMMSILKKIFPYVKRVLEKPLILAGKFAGSFFTPFFRSQLFFLFPFYHIGGAEKVHLKITGCLKEYNPVVFFADKSKNSALKKQFMQNAKIFNLGYLNNPLLIYFWVGVLSTVFNSNKNCTVFGCNNLLFYRLLPYLDPQIRCIDLIHAFGGGIENFSLPYVNRLDKRIVINTRTLNDLKNQYRSNGIPEKMNDRIFLIENCVQIPEKLRRKNNGNTLRILYVGRGTEEKRVHLIGEISQICHKKGISVEFILVGDIINSIPKEYRKYCNFLGEIADEKRISEIYDNSDILLLVSRYEGFPLVIMEAMAHGVVTISTDVGGISEHISNGYNGFLIKNESEDLIVKNVCDVINELASNRHLMEKISTEAYKYAKINFNCEDFCSKYRNLVLEK</sequence>
<dbReference type="Gene3D" id="3.40.50.2000">
    <property type="entry name" value="Glycogen Phosphorylase B"/>
    <property type="match status" value="1"/>
</dbReference>
<evidence type="ECO:0000313" key="3">
    <source>
        <dbReference type="EMBL" id="AKB14125.1"/>
    </source>
</evidence>
<evidence type="ECO:0000256" key="1">
    <source>
        <dbReference type="SAM" id="Phobius"/>
    </source>
</evidence>
<dbReference type="PANTHER" id="PTHR12526">
    <property type="entry name" value="GLYCOSYLTRANSFERASE"/>
    <property type="match status" value="1"/>
</dbReference>
<keyword evidence="1" id="KW-0812">Transmembrane</keyword>
<dbReference type="RefSeq" id="WP_052721894.1">
    <property type="nucleotide sequence ID" value="NZ_CP009501.1"/>
</dbReference>
<dbReference type="STRING" id="523844.MSTHT_2367"/>
<dbReference type="PATRIC" id="fig|523844.20.peg.2893"/>
<dbReference type="GeneID" id="41602219"/>
<feature type="domain" description="Glycosyl transferase family 1" evidence="2">
    <location>
        <begin position="221"/>
        <end position="377"/>
    </location>
</feature>
<dbReference type="KEGG" id="mthr:MSTHT_2367"/>
<dbReference type="HOGENOM" id="CLU_057643_0_0_2"/>
<evidence type="ECO:0000313" key="4">
    <source>
        <dbReference type="Proteomes" id="UP000066529"/>
    </source>
</evidence>
<proteinExistence type="predicted"/>
<reference evidence="3 4" key="1">
    <citation type="submission" date="2014-07" db="EMBL/GenBank/DDBJ databases">
        <title>Methanogenic archaea and the global carbon cycle.</title>
        <authorList>
            <person name="Henriksen J.R."/>
            <person name="Luke J."/>
            <person name="Reinhart S."/>
            <person name="Benedict M.N."/>
            <person name="Youngblut N.D."/>
            <person name="Metcalf M.E."/>
            <person name="Whitaker R.J."/>
            <person name="Metcalf W.W."/>
        </authorList>
    </citation>
    <scope>NUCLEOTIDE SEQUENCE [LARGE SCALE GENOMIC DNA]</scope>
    <source>
        <strain evidence="4">ATCC 43570 / DSM 1825 / OCM 12 / VKM B-1830 / TM-1</strain>
    </source>
</reference>
<evidence type="ECO:0000259" key="2">
    <source>
        <dbReference type="Pfam" id="PF00534"/>
    </source>
</evidence>
<keyword evidence="1" id="KW-0472">Membrane</keyword>
<gene>
    <name evidence="3" type="ORF">MSTHT_2367</name>
</gene>
<accession>A0A0E3KQC2</accession>
<name>A0A0E3KQC2_METTT</name>
<dbReference type="SUPFAM" id="SSF53756">
    <property type="entry name" value="UDP-Glycosyltransferase/glycogen phosphorylase"/>
    <property type="match status" value="1"/>
</dbReference>
<dbReference type="AlphaFoldDB" id="A0A0E3KQC2"/>
<keyword evidence="1" id="KW-1133">Transmembrane helix</keyword>
<dbReference type="CDD" id="cd03801">
    <property type="entry name" value="GT4_PimA-like"/>
    <property type="match status" value="1"/>
</dbReference>